<evidence type="ECO:0000259" key="7">
    <source>
        <dbReference type="Pfam" id="PF17682"/>
    </source>
</evidence>
<evidence type="ECO:0000256" key="4">
    <source>
        <dbReference type="ARBA" id="ARBA00023242"/>
    </source>
</evidence>
<dbReference type="PANTHER" id="PTHR13230:SF5">
    <property type="entry name" value="GENERAL TRANSCRIPTION FACTOR 3C POLYPEPTIDE 5"/>
    <property type="match status" value="1"/>
</dbReference>
<keyword evidence="3" id="KW-0804">Transcription</keyword>
<protein>
    <submittedName>
        <fullName evidence="8">RNA polymerase III transcription factor</fullName>
    </submittedName>
</protein>
<dbReference type="InterPro" id="IPR040454">
    <property type="entry name" value="TF_IIIC_Tfc1/Sfc1"/>
</dbReference>
<feature type="compositionally biased region" description="Polar residues" evidence="5">
    <location>
        <begin position="555"/>
        <end position="564"/>
    </location>
</feature>
<proteinExistence type="predicted"/>
<reference evidence="8 9" key="1">
    <citation type="submission" date="2024-06" db="EMBL/GenBank/DDBJ databases">
        <title>Complete genome of Phlyctema vagabunda strain 19-DSS-EL-015.</title>
        <authorList>
            <person name="Fiorenzani C."/>
        </authorList>
    </citation>
    <scope>NUCLEOTIDE SEQUENCE [LARGE SCALE GENOMIC DNA]</scope>
    <source>
        <strain evidence="8 9">19-DSS-EL-015</strain>
    </source>
</reference>
<name>A0ABR4PI18_9HELO</name>
<dbReference type="PANTHER" id="PTHR13230">
    <property type="entry name" value="GENERAL TRANSCRIPTION FACTOR IIIC, POLYPEPTIDE 5"/>
    <property type="match status" value="1"/>
</dbReference>
<feature type="domain" description="Transcription factor IIIC subunit Tfc1/Sfc1 triple barrel" evidence="7">
    <location>
        <begin position="20"/>
        <end position="167"/>
    </location>
</feature>
<evidence type="ECO:0000256" key="3">
    <source>
        <dbReference type="ARBA" id="ARBA00023163"/>
    </source>
</evidence>
<dbReference type="Pfam" id="PF09734">
    <property type="entry name" value="Tau95"/>
    <property type="match status" value="1"/>
</dbReference>
<sequence>MARSSRSSAPIFPIPLRDIVAVEHPMIIKNIDNGMKTFGHGHPFQRIIDSHDHDGALPLYLRPNDRTCAPLLSNNAATNAVLLKITVPRRTGRKRKRGSQDPYIADGSVSPTPDFNENFISRSTEMDVVASQCRRDDPRRILQTLKDNANNHTIEAVAEINNTHRYRVDKLKKFKFDPSRGVTLCDEIVPPPSFTDHTVPFNWAYHQNPNLSRVMDEATGQHTLANLSKPPKVETVYLHAAAEEIPLVRPFEPISDDPILHELIRRLNMALEERPIWTRRAIMNHIDYRPGEYLSKNAFQFVGYQFRGGPFRDAIIKFGIDPRTDPKYRIYQTLFFQMFTSDIDKKPGQPWRDNRIEWANRKALEPYDRKSHVFDGKSLSLDGKIWQICDITDPLLQQLASTPNIRDVCDIKSTGAGWFLNGTWSKIKAIMKVKLLAIRLSKSISDDMFSHALAIPDHVEKKEGERVFVLIPDIRLTEEEAAQVRAQGNAGLINAEGLPIKKNKKKERRARILSMRPERTGRGKRRRKGGEVPASITFADGTPSRHSEIAVAGETSKNNGLSEINKSKDSSKINAAIQGNEDISDDEADMDENALDSDKYQDSEYDSEDEGFDEDFDAYGGLYGDGEEDGAAGADFYHRRYESLKASYPGTEGT</sequence>
<keyword evidence="9" id="KW-1185">Reference proteome</keyword>
<organism evidence="8 9">
    <name type="scientific">Phlyctema vagabunda</name>
    <dbReference type="NCBI Taxonomy" id="108571"/>
    <lineage>
        <taxon>Eukaryota</taxon>
        <taxon>Fungi</taxon>
        <taxon>Dikarya</taxon>
        <taxon>Ascomycota</taxon>
        <taxon>Pezizomycotina</taxon>
        <taxon>Leotiomycetes</taxon>
        <taxon>Helotiales</taxon>
        <taxon>Dermateaceae</taxon>
        <taxon>Phlyctema</taxon>
    </lineage>
</organism>
<keyword evidence="4" id="KW-0539">Nucleus</keyword>
<evidence type="ECO:0000256" key="1">
    <source>
        <dbReference type="ARBA" id="ARBA00004123"/>
    </source>
</evidence>
<keyword evidence="2" id="KW-0238">DNA-binding</keyword>
<dbReference type="InterPro" id="IPR019136">
    <property type="entry name" value="TF_IIIC_su-5_HTH"/>
</dbReference>
<evidence type="ECO:0000259" key="6">
    <source>
        <dbReference type="Pfam" id="PF09734"/>
    </source>
</evidence>
<comment type="subcellular location">
    <subcellularLocation>
        <location evidence="1">Nucleus</location>
    </subcellularLocation>
</comment>
<dbReference type="InterPro" id="IPR041499">
    <property type="entry name" value="Tfc1/Sfc1_N"/>
</dbReference>
<feature type="domain" description="Transcription factor IIIC subunit 5 HTH" evidence="6">
    <location>
        <begin position="188"/>
        <end position="337"/>
    </location>
</feature>
<dbReference type="EMBL" id="JBFCZG010000004">
    <property type="protein sequence ID" value="KAL3422939.1"/>
    <property type="molecule type" value="Genomic_DNA"/>
</dbReference>
<evidence type="ECO:0000256" key="2">
    <source>
        <dbReference type="ARBA" id="ARBA00023125"/>
    </source>
</evidence>
<evidence type="ECO:0000313" key="9">
    <source>
        <dbReference type="Proteomes" id="UP001629113"/>
    </source>
</evidence>
<feature type="compositionally biased region" description="Acidic residues" evidence="5">
    <location>
        <begin position="603"/>
        <end position="617"/>
    </location>
</feature>
<dbReference type="Proteomes" id="UP001629113">
    <property type="component" value="Unassembled WGS sequence"/>
</dbReference>
<accession>A0ABR4PI18</accession>
<dbReference type="Pfam" id="PF17682">
    <property type="entry name" value="Tau95_N"/>
    <property type="match status" value="1"/>
</dbReference>
<evidence type="ECO:0000313" key="8">
    <source>
        <dbReference type="EMBL" id="KAL3422939.1"/>
    </source>
</evidence>
<feature type="region of interest" description="Disordered" evidence="5">
    <location>
        <begin position="513"/>
        <end position="631"/>
    </location>
</feature>
<gene>
    <name evidence="8" type="ORF">PVAG01_04686</name>
</gene>
<comment type="caution">
    <text evidence="8">The sequence shown here is derived from an EMBL/GenBank/DDBJ whole genome shotgun (WGS) entry which is preliminary data.</text>
</comment>
<dbReference type="Gene3D" id="3.30.200.160">
    <property type="entry name" value="TFIIIC, subcomplex tauA, subunit Sfc1, barrel domain"/>
    <property type="match status" value="1"/>
</dbReference>
<dbReference type="InterPro" id="IPR042536">
    <property type="entry name" value="TFIIIC_tauA_Sfc1"/>
</dbReference>
<feature type="compositionally biased region" description="Acidic residues" evidence="5">
    <location>
        <begin position="582"/>
        <end position="595"/>
    </location>
</feature>
<evidence type="ECO:0000256" key="5">
    <source>
        <dbReference type="SAM" id="MobiDB-lite"/>
    </source>
</evidence>